<keyword evidence="3" id="KW-0378">Hydrolase</keyword>
<keyword evidence="6" id="KW-0238">DNA-binding</keyword>
<dbReference type="GO" id="GO:0140664">
    <property type="term" value="F:ATP-dependent DNA damage sensor activity"/>
    <property type="evidence" value="ECO:0007669"/>
    <property type="project" value="InterPro"/>
</dbReference>
<keyword evidence="9" id="KW-0540">Nuclease</keyword>
<evidence type="ECO:0000259" key="8">
    <source>
        <dbReference type="PROSITE" id="PS00486"/>
    </source>
</evidence>
<dbReference type="PANTHER" id="PTHR48466:SF2">
    <property type="entry name" value="OS10G0509000 PROTEIN"/>
    <property type="match status" value="1"/>
</dbReference>
<dbReference type="InterPro" id="IPR046893">
    <property type="entry name" value="MSSS"/>
</dbReference>
<organism evidence="9 10">
    <name type="scientific">Phormidesmis priestleyi</name>
    <dbReference type="NCBI Taxonomy" id="268141"/>
    <lineage>
        <taxon>Bacteria</taxon>
        <taxon>Bacillati</taxon>
        <taxon>Cyanobacteriota</taxon>
        <taxon>Cyanophyceae</taxon>
        <taxon>Leptolyngbyales</taxon>
        <taxon>Leptolyngbyaceae</taxon>
        <taxon>Phormidesmis</taxon>
    </lineage>
</organism>
<dbReference type="GO" id="GO:0045910">
    <property type="term" value="P:negative regulation of DNA recombination"/>
    <property type="evidence" value="ECO:0007669"/>
    <property type="project" value="InterPro"/>
</dbReference>
<evidence type="ECO:0000256" key="5">
    <source>
        <dbReference type="ARBA" id="ARBA00022884"/>
    </source>
</evidence>
<name>A0A2W4WXS3_9CYAN</name>
<dbReference type="InterPro" id="IPR027417">
    <property type="entry name" value="P-loop_NTPase"/>
</dbReference>
<dbReference type="PANTHER" id="PTHR48466">
    <property type="entry name" value="OS10G0509000 PROTEIN-RELATED"/>
    <property type="match status" value="1"/>
</dbReference>
<keyword evidence="5" id="KW-0694">RNA-binding</keyword>
<dbReference type="InterPro" id="IPR036187">
    <property type="entry name" value="DNA_mismatch_repair_MutS_sf"/>
</dbReference>
<dbReference type="Pfam" id="PF20297">
    <property type="entry name" value="MSSS"/>
    <property type="match status" value="1"/>
</dbReference>
<keyword evidence="1" id="KW-0699">rRNA-binding</keyword>
<sequence>MSNPLLIQAETLNLLEWPRLCRHLATFTATNIGTVAAQQLQIPTRIEASQALLAQTVEATQLESTGGGLQFGGIRDIGIALERAQVQGILSGDELLDIATTLAGARKLRRQIEAQDVMPVLQALVADLRTFPELEQEIHRCIDDRGQVADRASDKLAGVRQQLKVVRDRIYSKLQQIIQRQSGAVQETLITQRSDRFVIPVKADRKDAIPGIVHDVSTSGSTLYVEPHSVVENGNKRRALRKEEEIEAEAIRQKLTYQVAEVLPDLEHLMITVVRLDLASARARYGLWMDGNAPRFVNREQITLRQLKHPLLLWQQKKEQTKEQAKGQNNSVVPTDLVIRPDLRVVAITGPNTGGKTVTLKTLGLAALMAKAGMFVPAREPVELPWFESVLADIGDEQSIEQSLSTFSGHVKRIGRILDALEASMKSTDSGQTEVANSLVLLDEVGAGTDPSEGSALAIALLKHLADHTRLTVATTHYGELKALKYQDDRFENASVEFDDVKLAPTYRLLWGIPGRSNALSIARRLGLKESVLVLAKQQMGGANEDVNQVIEGLEAQRRRQEKRAEEAEKLVAKAEQFYKEVEARAQSLRDREQQIKRQQEKDVETALLHARAEVAKVIRELQQGSKTGKDAQKATEALNAIEEKRLPTGKHPAKVKSTGLGYRPKVGERVRLSSLGGQLADVLEEADADGKVSVRFGIMKMTVDLADIESLRGEKAEPI</sequence>
<dbReference type="PIRSF" id="PIRSF005814">
    <property type="entry name" value="MutS_YshD"/>
    <property type="match status" value="1"/>
</dbReference>
<dbReference type="EMBL" id="QBMP01000298">
    <property type="protein sequence ID" value="PZO46729.1"/>
    <property type="molecule type" value="Genomic_DNA"/>
</dbReference>
<comment type="caution">
    <text evidence="9">The sequence shown here is derived from an EMBL/GenBank/DDBJ whole genome shotgun (WGS) entry which is preliminary data.</text>
</comment>
<gene>
    <name evidence="9" type="ORF">DCF15_19900</name>
</gene>
<keyword evidence="4" id="KW-0067">ATP-binding</keyword>
<evidence type="ECO:0000256" key="3">
    <source>
        <dbReference type="ARBA" id="ARBA00022801"/>
    </source>
</evidence>
<dbReference type="InterPro" id="IPR005747">
    <property type="entry name" value="MutS2"/>
</dbReference>
<dbReference type="GO" id="GO:0016887">
    <property type="term" value="F:ATP hydrolysis activity"/>
    <property type="evidence" value="ECO:0007669"/>
    <property type="project" value="InterPro"/>
</dbReference>
<feature type="coiled-coil region" evidence="7">
    <location>
        <begin position="544"/>
        <end position="599"/>
    </location>
</feature>
<evidence type="ECO:0000256" key="4">
    <source>
        <dbReference type="ARBA" id="ARBA00022840"/>
    </source>
</evidence>
<keyword evidence="2" id="KW-0547">Nucleotide-binding</keyword>
<dbReference type="Pfam" id="PF00488">
    <property type="entry name" value="MutS_V"/>
    <property type="match status" value="1"/>
</dbReference>
<accession>A0A2W4WXS3</accession>
<feature type="domain" description="DNA mismatch repair proteins mutS family" evidence="8">
    <location>
        <begin position="438"/>
        <end position="454"/>
    </location>
</feature>
<dbReference type="GO" id="GO:0019843">
    <property type="term" value="F:rRNA binding"/>
    <property type="evidence" value="ECO:0007669"/>
    <property type="project" value="UniProtKB-KW"/>
</dbReference>
<keyword evidence="9" id="KW-0255">Endonuclease</keyword>
<keyword evidence="7" id="KW-0175">Coiled coil</keyword>
<evidence type="ECO:0000313" key="10">
    <source>
        <dbReference type="Proteomes" id="UP000249794"/>
    </source>
</evidence>
<dbReference type="InterPro" id="IPR045076">
    <property type="entry name" value="MutS"/>
</dbReference>
<dbReference type="GO" id="GO:0004519">
    <property type="term" value="F:endonuclease activity"/>
    <property type="evidence" value="ECO:0007669"/>
    <property type="project" value="UniProtKB-KW"/>
</dbReference>
<dbReference type="GO" id="GO:0006298">
    <property type="term" value="P:mismatch repair"/>
    <property type="evidence" value="ECO:0007669"/>
    <property type="project" value="InterPro"/>
</dbReference>
<dbReference type="Gene3D" id="3.40.50.300">
    <property type="entry name" value="P-loop containing nucleotide triphosphate hydrolases"/>
    <property type="match status" value="1"/>
</dbReference>
<dbReference type="AlphaFoldDB" id="A0A2W4WXS3"/>
<dbReference type="GO" id="GO:0005524">
    <property type="term" value="F:ATP binding"/>
    <property type="evidence" value="ECO:0007669"/>
    <property type="project" value="UniProtKB-KW"/>
</dbReference>
<evidence type="ECO:0000256" key="6">
    <source>
        <dbReference type="ARBA" id="ARBA00023125"/>
    </source>
</evidence>
<dbReference type="InterPro" id="IPR007696">
    <property type="entry name" value="DNA_mismatch_repair_MutS_core"/>
</dbReference>
<dbReference type="InterPro" id="IPR000432">
    <property type="entry name" value="DNA_mismatch_repair_MutS_C"/>
</dbReference>
<evidence type="ECO:0000313" key="9">
    <source>
        <dbReference type="EMBL" id="PZO46729.1"/>
    </source>
</evidence>
<dbReference type="SMART" id="SM00533">
    <property type="entry name" value="MUTSd"/>
    <property type="match status" value="1"/>
</dbReference>
<evidence type="ECO:0000256" key="1">
    <source>
        <dbReference type="ARBA" id="ARBA00022730"/>
    </source>
</evidence>
<evidence type="ECO:0000256" key="7">
    <source>
        <dbReference type="SAM" id="Coils"/>
    </source>
</evidence>
<dbReference type="GO" id="GO:0030983">
    <property type="term" value="F:mismatched DNA binding"/>
    <property type="evidence" value="ECO:0007669"/>
    <property type="project" value="InterPro"/>
</dbReference>
<reference evidence="10" key="1">
    <citation type="submission" date="2018-04" db="EMBL/GenBank/DDBJ databases">
        <authorList>
            <person name="Cornet L."/>
        </authorList>
    </citation>
    <scope>NUCLEOTIDE SEQUENCE [LARGE SCALE GENOMIC DNA]</scope>
</reference>
<dbReference type="SUPFAM" id="SSF52540">
    <property type="entry name" value="P-loop containing nucleoside triphosphate hydrolases"/>
    <property type="match status" value="1"/>
</dbReference>
<proteinExistence type="predicted"/>
<feature type="non-terminal residue" evidence="9">
    <location>
        <position position="720"/>
    </location>
</feature>
<protein>
    <submittedName>
        <fullName evidence="9">Endonuclease MutS2</fullName>
    </submittedName>
</protein>
<dbReference type="SUPFAM" id="SSF48334">
    <property type="entry name" value="DNA repair protein MutS, domain III"/>
    <property type="match status" value="1"/>
</dbReference>
<dbReference type="SMART" id="SM00534">
    <property type="entry name" value="MUTSac"/>
    <property type="match status" value="1"/>
</dbReference>
<dbReference type="CDD" id="cd03280">
    <property type="entry name" value="ABC_MutS2"/>
    <property type="match status" value="1"/>
</dbReference>
<dbReference type="PROSITE" id="PS00486">
    <property type="entry name" value="DNA_MISMATCH_REPAIR_2"/>
    <property type="match status" value="1"/>
</dbReference>
<reference evidence="9 10" key="2">
    <citation type="submission" date="2018-06" db="EMBL/GenBank/DDBJ databases">
        <title>Metagenomic assembly of (sub)arctic Cyanobacteria and their associated microbiome from non-axenic cultures.</title>
        <authorList>
            <person name="Baurain D."/>
        </authorList>
    </citation>
    <scope>NUCLEOTIDE SEQUENCE [LARGE SCALE GENOMIC DNA]</scope>
    <source>
        <strain evidence="9">ULC027bin1</strain>
    </source>
</reference>
<dbReference type="FunFam" id="3.40.50.300:FF:000830">
    <property type="entry name" value="Endonuclease MutS2"/>
    <property type="match status" value="1"/>
</dbReference>
<evidence type="ECO:0000256" key="2">
    <source>
        <dbReference type="ARBA" id="ARBA00022741"/>
    </source>
</evidence>
<dbReference type="NCBIfam" id="TIGR01069">
    <property type="entry name" value="mutS2"/>
    <property type="match status" value="1"/>
</dbReference>
<dbReference type="Proteomes" id="UP000249794">
    <property type="component" value="Unassembled WGS sequence"/>
</dbReference>